<name>A0A061SFL9_9CHLO</name>
<keyword evidence="3" id="KW-0862">Zinc</keyword>
<dbReference type="GO" id="GO:0008270">
    <property type="term" value="F:zinc ion binding"/>
    <property type="evidence" value="ECO:0007669"/>
    <property type="project" value="UniProtKB-KW"/>
</dbReference>
<dbReference type="SUPFAM" id="SSF144232">
    <property type="entry name" value="HIT/MYND zinc finger-like"/>
    <property type="match status" value="1"/>
</dbReference>
<evidence type="ECO:0000256" key="1">
    <source>
        <dbReference type="ARBA" id="ARBA00022723"/>
    </source>
</evidence>
<dbReference type="PANTHER" id="PTHR28069:SF1">
    <property type="entry name" value="PROTEIN MSS51, MITOCHONDRIAL"/>
    <property type="match status" value="1"/>
</dbReference>
<keyword evidence="2 4" id="KW-0863">Zinc-finger</keyword>
<evidence type="ECO:0000313" key="7">
    <source>
        <dbReference type="EMBL" id="JAC81849.1"/>
    </source>
</evidence>
<dbReference type="PROSITE" id="PS01360">
    <property type="entry name" value="ZF_MYND_1"/>
    <property type="match status" value="1"/>
</dbReference>
<dbReference type="Pfam" id="PF01753">
    <property type="entry name" value="zf-MYND"/>
    <property type="match status" value="1"/>
</dbReference>
<dbReference type="Pfam" id="PF20179">
    <property type="entry name" value="MSS51_C"/>
    <property type="match status" value="1"/>
</dbReference>
<evidence type="ECO:0000259" key="6">
    <source>
        <dbReference type="PROSITE" id="PS50865"/>
    </source>
</evidence>
<dbReference type="AlphaFoldDB" id="A0A061SFL9"/>
<keyword evidence="1" id="KW-0479">Metal-binding</keyword>
<evidence type="ECO:0000256" key="4">
    <source>
        <dbReference type="PROSITE-ProRule" id="PRU00134"/>
    </source>
</evidence>
<dbReference type="PANTHER" id="PTHR28069">
    <property type="entry name" value="GH20023P"/>
    <property type="match status" value="1"/>
</dbReference>
<protein>
    <submittedName>
        <fullName evidence="7">Mitochondrial splicing suppressor protein 51</fullName>
    </submittedName>
</protein>
<feature type="region of interest" description="Disordered" evidence="5">
    <location>
        <begin position="336"/>
        <end position="372"/>
    </location>
</feature>
<accession>A0A061SFL9</accession>
<dbReference type="Gene3D" id="6.10.140.2220">
    <property type="match status" value="1"/>
</dbReference>
<sequence length="372" mass="40957">MTQEAFSVNTCNHCGKEASLRCSACRQVSYCCQEHQQADWKRHKPACLYYRAKKANPGSLDEGIPKNEYVGTMRWSPDTKFLALPPFRKGMVPPLTGWSDFFSVRLEGAKEKDGRVVVEPPLLDGLSFPLTFLFALRELLRTGGADKAILSRKTILIGVLGASERAEQRLLRDTSYWDEVGHMFPGSRVELWLVGPEVSADSPMRPQGESSGMAAGCMRGTTGDFLKKMEGRSPILVGFNTGLGSGDGPLRSSWLGDLRMVLERNLLMVLTCANDHTDLRAEREVIEKDLGAHYALFPRRSPFNAVTTTHLPGRQDDTWACANSIVYAIQGYEAGKALPPGGGGEREPGGARRRPIVAGGHRPDSYDIEELD</sequence>
<proteinExistence type="predicted"/>
<dbReference type="EMBL" id="GBEZ01003278">
    <property type="protein sequence ID" value="JAC81849.1"/>
    <property type="molecule type" value="Transcribed_RNA"/>
</dbReference>
<evidence type="ECO:0000256" key="5">
    <source>
        <dbReference type="SAM" id="MobiDB-lite"/>
    </source>
</evidence>
<dbReference type="InterPro" id="IPR046824">
    <property type="entry name" value="Mss51-like_C"/>
</dbReference>
<reference evidence="7" key="1">
    <citation type="submission" date="2014-05" db="EMBL/GenBank/DDBJ databases">
        <title>The transcriptome of the halophilic microalga Tetraselmis sp. GSL018 isolated from the Great Salt Lake, Utah.</title>
        <authorList>
            <person name="Jinkerson R.E."/>
            <person name="D'Adamo S."/>
            <person name="Posewitz M.C."/>
        </authorList>
    </citation>
    <scope>NUCLEOTIDE SEQUENCE</scope>
    <source>
        <strain evidence="7">GSL018</strain>
    </source>
</reference>
<dbReference type="PROSITE" id="PS50865">
    <property type="entry name" value="ZF_MYND_2"/>
    <property type="match status" value="1"/>
</dbReference>
<organism evidence="7">
    <name type="scientific">Tetraselmis sp. GSL018</name>
    <dbReference type="NCBI Taxonomy" id="582737"/>
    <lineage>
        <taxon>Eukaryota</taxon>
        <taxon>Viridiplantae</taxon>
        <taxon>Chlorophyta</taxon>
        <taxon>core chlorophytes</taxon>
        <taxon>Chlorodendrophyceae</taxon>
        <taxon>Chlorodendrales</taxon>
        <taxon>Chlorodendraceae</taxon>
        <taxon>Tetraselmis</taxon>
    </lineage>
</organism>
<evidence type="ECO:0000256" key="3">
    <source>
        <dbReference type="ARBA" id="ARBA00022833"/>
    </source>
</evidence>
<gene>
    <name evidence="7" type="primary">MSS51</name>
    <name evidence="7" type="ORF">TSPGSL018_7003</name>
</gene>
<evidence type="ECO:0000256" key="2">
    <source>
        <dbReference type="ARBA" id="ARBA00022771"/>
    </source>
</evidence>
<feature type="domain" description="MYND-type" evidence="6">
    <location>
        <begin position="11"/>
        <end position="47"/>
    </location>
</feature>
<dbReference type="InterPro" id="IPR002893">
    <property type="entry name" value="Znf_MYND"/>
</dbReference>